<comment type="similarity">
    <text evidence="5">Belongs to the Rap family.</text>
</comment>
<keyword evidence="3" id="KW-0677">Repeat</keyword>
<feature type="repeat" description="TPR" evidence="6">
    <location>
        <begin position="157"/>
        <end position="190"/>
    </location>
</feature>
<keyword evidence="7" id="KW-0812">Transmembrane</keyword>
<proteinExistence type="inferred from homology"/>
<keyword evidence="7" id="KW-1133">Transmembrane helix</keyword>
<dbReference type="Gene3D" id="1.25.40.10">
    <property type="entry name" value="Tetratricopeptide repeat domain"/>
    <property type="match status" value="1"/>
</dbReference>
<keyword evidence="2" id="KW-0963">Cytoplasm</keyword>
<feature type="repeat" description="TPR" evidence="6">
    <location>
        <begin position="117"/>
        <end position="150"/>
    </location>
</feature>
<evidence type="ECO:0000256" key="6">
    <source>
        <dbReference type="PROSITE-ProRule" id="PRU00339"/>
    </source>
</evidence>
<accession>A0A316FLT2</accession>
<dbReference type="PROSITE" id="PS50005">
    <property type="entry name" value="TPR"/>
    <property type="match status" value="5"/>
</dbReference>
<dbReference type="PANTHER" id="PTHR46630:SF1">
    <property type="entry name" value="TETRATRICOPEPTIDE REPEAT PROTEIN 29"/>
    <property type="match status" value="1"/>
</dbReference>
<feature type="repeat" description="TPR" evidence="6">
    <location>
        <begin position="197"/>
        <end position="230"/>
    </location>
</feature>
<dbReference type="Pfam" id="PF13424">
    <property type="entry name" value="TPR_12"/>
    <property type="match status" value="2"/>
</dbReference>
<dbReference type="SUPFAM" id="SSF55874">
    <property type="entry name" value="ATPase domain of HSP90 chaperone/DNA topoisomerase II/histidine kinase"/>
    <property type="match status" value="1"/>
</dbReference>
<feature type="transmembrane region" description="Helical" evidence="7">
    <location>
        <begin position="435"/>
        <end position="457"/>
    </location>
</feature>
<dbReference type="EMBL" id="QGGU01000008">
    <property type="protein sequence ID" value="PWK49233.1"/>
    <property type="molecule type" value="Genomic_DNA"/>
</dbReference>
<dbReference type="InterPro" id="IPR051476">
    <property type="entry name" value="Bac_ResReg_Asp_Phosphatase"/>
</dbReference>
<keyword evidence="9" id="KW-1185">Reference proteome</keyword>
<reference evidence="8 9" key="1">
    <citation type="submission" date="2018-05" db="EMBL/GenBank/DDBJ databases">
        <title>Genomic Encyclopedia of Type Strains, Phase IV (KMG-IV): sequencing the most valuable type-strain genomes for metagenomic binning, comparative biology and taxonomic classification.</title>
        <authorList>
            <person name="Goeker M."/>
        </authorList>
    </citation>
    <scope>NUCLEOTIDE SEQUENCE [LARGE SCALE GENOMIC DNA]</scope>
    <source>
        <strain evidence="8 9">DSM 25350</strain>
    </source>
</reference>
<sequence length="706" mass="80317">MKIKSVCLGLFGKGALFVLLYIQFVQPAHSATKLHQQVLELNQQANSLIYENPQKAIRLIEHGLELLEQQPDFELYYVLNITLSDTYVQQDNYQQAHVLLQHLLAHTSIQTHADKQAQALSRKGEIYWYQGDIYQAVDSLEKSLNLYRAANKPHDIAIAQNNLGIIHRHLGNYEQALDYLLKSLAIKESLDNPGSVASTLNNIGVVYFYLKQYEKAILYYNKSIEVYQSLGLRTEQADPINNKGQALEKLGQFEQAIEHYESSLSIEQEINNKRGQGFSHATIGAVLIKQNRLAEAQLHLEKAHQLGLASQATQVQNEALFQLGQLHISLDDFTAAIDFWKKGLSIAIKTSEKEKIMRFHQHLADAYETNQNHKAALHHYKQYKNVAEELLGEDQGNNVKRVEFQNKLLKKDQKITELNTQLNLKTLKYGELENWLLFSFGVIVILIILLAISIIYYKNKKMNSKPAKASWDTLKNNINPQQLSDKKLQDKLLKPLQAINNLGHDLQSSDKQQLSKAQIKSLTCHSVKLNIHLRNLIFSVTNNIDSLCTEKYFVKLSSLIPVLIDVFHDSLDDLSINFINNIQTPPDVWADEHCVNQVIFNTTDYLITHMGVGTIYFHAYPSQQHLMIRISNVPLSKNTCTTENTKAHNTTKSSILSLSEKIINQLNGELWIESNNAQSGKTEYTACFTLPLKDSDSFNNIESNND</sequence>
<dbReference type="SMART" id="SM00028">
    <property type="entry name" value="TPR"/>
    <property type="match status" value="7"/>
</dbReference>
<dbReference type="InterPro" id="IPR019734">
    <property type="entry name" value="TPR_rpt"/>
</dbReference>
<evidence type="ECO:0000256" key="1">
    <source>
        <dbReference type="ARBA" id="ARBA00004496"/>
    </source>
</evidence>
<comment type="subcellular location">
    <subcellularLocation>
        <location evidence="1">Cytoplasm</location>
    </subcellularLocation>
</comment>
<evidence type="ECO:0000256" key="7">
    <source>
        <dbReference type="SAM" id="Phobius"/>
    </source>
</evidence>
<evidence type="ECO:0000256" key="4">
    <source>
        <dbReference type="ARBA" id="ARBA00022803"/>
    </source>
</evidence>
<evidence type="ECO:0000256" key="2">
    <source>
        <dbReference type="ARBA" id="ARBA00022490"/>
    </source>
</evidence>
<evidence type="ECO:0000313" key="9">
    <source>
        <dbReference type="Proteomes" id="UP000245790"/>
    </source>
</evidence>
<dbReference type="Gene3D" id="3.30.565.10">
    <property type="entry name" value="Histidine kinase-like ATPase, C-terminal domain"/>
    <property type="match status" value="1"/>
</dbReference>
<keyword evidence="7" id="KW-0472">Membrane</keyword>
<feature type="repeat" description="TPR" evidence="6">
    <location>
        <begin position="317"/>
        <end position="350"/>
    </location>
</feature>
<dbReference type="AlphaFoldDB" id="A0A316FLT2"/>
<organism evidence="8 9">
    <name type="scientific">Pleionea mediterranea</name>
    <dbReference type="NCBI Taxonomy" id="523701"/>
    <lineage>
        <taxon>Bacteria</taxon>
        <taxon>Pseudomonadati</taxon>
        <taxon>Pseudomonadota</taxon>
        <taxon>Gammaproteobacteria</taxon>
        <taxon>Oceanospirillales</taxon>
        <taxon>Pleioneaceae</taxon>
        <taxon>Pleionea</taxon>
    </lineage>
</organism>
<evidence type="ECO:0000313" key="8">
    <source>
        <dbReference type="EMBL" id="PWK49233.1"/>
    </source>
</evidence>
<dbReference type="Proteomes" id="UP000245790">
    <property type="component" value="Unassembled WGS sequence"/>
</dbReference>
<gene>
    <name evidence="8" type="ORF">C8D97_108143</name>
</gene>
<evidence type="ECO:0000256" key="3">
    <source>
        <dbReference type="ARBA" id="ARBA00022737"/>
    </source>
</evidence>
<dbReference type="RefSeq" id="WP_109764031.1">
    <property type="nucleotide sequence ID" value="NZ_QGGU01000008.1"/>
</dbReference>
<dbReference type="PANTHER" id="PTHR46630">
    <property type="entry name" value="TETRATRICOPEPTIDE REPEAT PROTEIN 29"/>
    <property type="match status" value="1"/>
</dbReference>
<protein>
    <submittedName>
        <fullName evidence="8">Tfp pilus assembly protein PilF</fullName>
    </submittedName>
</protein>
<keyword evidence="4 6" id="KW-0802">TPR repeat</keyword>
<dbReference type="InterPro" id="IPR036890">
    <property type="entry name" value="HATPase_C_sf"/>
</dbReference>
<comment type="caution">
    <text evidence="8">The sequence shown here is derived from an EMBL/GenBank/DDBJ whole genome shotgun (WGS) entry which is preliminary data.</text>
</comment>
<dbReference type="Pfam" id="PF13181">
    <property type="entry name" value="TPR_8"/>
    <property type="match status" value="2"/>
</dbReference>
<evidence type="ECO:0000256" key="5">
    <source>
        <dbReference type="ARBA" id="ARBA00038253"/>
    </source>
</evidence>
<feature type="repeat" description="TPR" evidence="6">
    <location>
        <begin position="237"/>
        <end position="270"/>
    </location>
</feature>
<dbReference type="SUPFAM" id="SSF48452">
    <property type="entry name" value="TPR-like"/>
    <property type="match status" value="2"/>
</dbReference>
<name>A0A316FLT2_9GAMM</name>
<dbReference type="InterPro" id="IPR011990">
    <property type="entry name" value="TPR-like_helical_dom_sf"/>
</dbReference>
<dbReference type="OrthoDB" id="1668776at2"/>
<dbReference type="GO" id="GO:0005737">
    <property type="term" value="C:cytoplasm"/>
    <property type="evidence" value="ECO:0007669"/>
    <property type="project" value="UniProtKB-SubCell"/>
</dbReference>